<feature type="region of interest" description="Disordered" evidence="1">
    <location>
        <begin position="88"/>
        <end position="109"/>
    </location>
</feature>
<evidence type="ECO:0000256" key="1">
    <source>
        <dbReference type="SAM" id="MobiDB-lite"/>
    </source>
</evidence>
<feature type="compositionally biased region" description="Basic and acidic residues" evidence="1">
    <location>
        <begin position="88"/>
        <end position="97"/>
    </location>
</feature>
<dbReference type="EMBL" id="CADCTI010000236">
    <property type="protein sequence ID" value="CAA9264741.1"/>
    <property type="molecule type" value="Genomic_DNA"/>
</dbReference>
<gene>
    <name evidence="2" type="ORF">AVDCRST_MAG57-2839</name>
</gene>
<dbReference type="AlphaFoldDB" id="A0A6J4IXU5"/>
<name>A0A6J4IXU5_9ACTN</name>
<keyword evidence="2" id="KW-0969">Cilium</keyword>
<organism evidence="2">
    <name type="scientific">uncultured Blastococcus sp</name>
    <dbReference type="NCBI Taxonomy" id="217144"/>
    <lineage>
        <taxon>Bacteria</taxon>
        <taxon>Bacillati</taxon>
        <taxon>Actinomycetota</taxon>
        <taxon>Actinomycetes</taxon>
        <taxon>Geodermatophilales</taxon>
        <taxon>Geodermatophilaceae</taxon>
        <taxon>Blastococcus</taxon>
        <taxon>environmental samples</taxon>
    </lineage>
</organism>
<reference evidence="2" key="1">
    <citation type="submission" date="2020-02" db="EMBL/GenBank/DDBJ databases">
        <authorList>
            <person name="Meier V. D."/>
        </authorList>
    </citation>
    <scope>NUCLEOTIDE SEQUENCE</scope>
    <source>
        <strain evidence="2">AVDCRST_MAG57</strain>
    </source>
</reference>
<accession>A0A6J4IXU5</accession>
<dbReference type="InterPro" id="IPR009384">
    <property type="entry name" value="SwrD-like"/>
</dbReference>
<evidence type="ECO:0000313" key="2">
    <source>
        <dbReference type="EMBL" id="CAA9264741.1"/>
    </source>
</evidence>
<dbReference type="Pfam" id="PF06289">
    <property type="entry name" value="FlbD"/>
    <property type="match status" value="1"/>
</dbReference>
<keyword evidence="2" id="KW-0966">Cell projection</keyword>
<proteinExistence type="predicted"/>
<sequence length="109" mass="12035">MIAVTCRNGEHFSVDPTTIERVETTPDTVVHLVDGTKYVIADAFDDLMRMIAEHRATVLVARKRLAGGVAELADHALKVNRGTVRIERRQYSRDGENRGSAADRGTAED</sequence>
<protein>
    <submittedName>
        <fullName evidence="2">Flagellar protein FlbD</fullName>
    </submittedName>
</protein>
<keyword evidence="2" id="KW-0282">Flagellum</keyword>